<gene>
    <name evidence="1" type="ORF">A6M21_01855</name>
</gene>
<dbReference type="EMBL" id="LYVF01000002">
    <property type="protein sequence ID" value="OAT87066.1"/>
    <property type="molecule type" value="Genomic_DNA"/>
</dbReference>
<keyword evidence="2" id="KW-1185">Reference proteome</keyword>
<protein>
    <submittedName>
        <fullName evidence="1">Uncharacterized protein</fullName>
    </submittedName>
</protein>
<reference evidence="1 2" key="1">
    <citation type="submission" date="2016-04" db="EMBL/GenBank/DDBJ databases">
        <authorList>
            <person name="Evans L.H."/>
            <person name="Alamgir A."/>
            <person name="Owens N."/>
            <person name="Weber N.D."/>
            <person name="Virtaneva K."/>
            <person name="Barbian K."/>
            <person name="Babar A."/>
            <person name="Rosenke K."/>
        </authorList>
    </citation>
    <scope>NUCLEOTIDE SEQUENCE [LARGE SCALE GENOMIC DNA]</scope>
    <source>
        <strain evidence="1 2">LMa1</strain>
    </source>
</reference>
<sequence length="77" mass="8286">MPFIFRHRKTIFLSHADDAAAGLPPVRAILPLLRPVHPALPVVDMLNGTPSRRISCRPVAPARMAPSPAQTGHAHPA</sequence>
<evidence type="ECO:0000313" key="1">
    <source>
        <dbReference type="EMBL" id="OAT87066.1"/>
    </source>
</evidence>
<comment type="caution">
    <text evidence="1">The sequence shown here is derived from an EMBL/GenBank/DDBJ whole genome shotgun (WGS) entry which is preliminary data.</text>
</comment>
<accession>A0A1B7LKG5</accession>
<organism evidence="1 2">
    <name type="scientific">Desulfotomaculum copahuensis</name>
    <dbReference type="NCBI Taxonomy" id="1838280"/>
    <lineage>
        <taxon>Bacteria</taxon>
        <taxon>Bacillati</taxon>
        <taxon>Bacillota</taxon>
        <taxon>Clostridia</taxon>
        <taxon>Eubacteriales</taxon>
        <taxon>Desulfotomaculaceae</taxon>
        <taxon>Desulfotomaculum</taxon>
    </lineage>
</organism>
<dbReference type="Proteomes" id="UP000078532">
    <property type="component" value="Unassembled WGS sequence"/>
</dbReference>
<proteinExistence type="predicted"/>
<name>A0A1B7LKG5_9FIRM</name>
<dbReference type="AlphaFoldDB" id="A0A1B7LKG5"/>
<evidence type="ECO:0000313" key="2">
    <source>
        <dbReference type="Proteomes" id="UP000078532"/>
    </source>
</evidence>